<evidence type="ECO:0000256" key="4">
    <source>
        <dbReference type="ARBA" id="ARBA00022679"/>
    </source>
</evidence>
<sequence>MIRSYPRLGHLLAGLAGACATLAFSPFDLWLVWLLVCAAVFWLMRGLPPKQAAWRGWCFGVGFYGAGVSWVYVSIHNFGSAPALLAFAFTALFVMALALAFTAPQFALYRWLCRRINRERSWPPVLLFSAIWVLFEWVRSWFLTGFPWLYGGYTLIDTPLASWAPVTGVFGLSLLLVLFASGLTQYLFYRHDRTLLAILIGTTALLLLSVPLQIIQWTQPVKGQTLSFAAVQGNISQDLKWKPGHLDDTIETYLKLTQPFWNRDIVIWPENAIPTLYQNVPALMDQLDAKGKEAQTSLVLGMPWYESDRFYNSIISLGTGDGYYFKQKLVPFGEYVPFESVLRGLIAFFDLPMSSFSLGSDNQPPLQVAGHPVATYICYEVVYPDFAAALARDTGFLITISNDTWFGTSIGPFQHFQMARMRALETGRYMIRGTNDGISALIDEKGRVVSQITQYQAGVLDGELPVMMGDTPFMRFRSWPVLAFCLLLLLASLQPWRSR</sequence>
<gene>
    <name evidence="9 11" type="primary">lnt</name>
    <name evidence="11" type="ORF">GCM10023116_28440</name>
</gene>
<comment type="subcellular location">
    <subcellularLocation>
        <location evidence="1 9">Cell membrane</location>
        <topology evidence="1 9">Multi-pass membrane protein</topology>
    </subcellularLocation>
</comment>
<keyword evidence="4 9" id="KW-0808">Transferase</keyword>
<dbReference type="EMBL" id="BAABFL010000405">
    <property type="protein sequence ID" value="GAA4650561.1"/>
    <property type="molecule type" value="Genomic_DNA"/>
</dbReference>
<dbReference type="EC" id="2.3.1.269" evidence="9"/>
<comment type="pathway">
    <text evidence="9">Protein modification; lipoprotein biosynthesis (N-acyl transfer).</text>
</comment>
<keyword evidence="7 9" id="KW-0472">Membrane</keyword>
<dbReference type="SUPFAM" id="SSF56317">
    <property type="entry name" value="Carbon-nitrogen hydrolase"/>
    <property type="match status" value="1"/>
</dbReference>
<comment type="function">
    <text evidence="9">Catalyzes the phospholipid dependent N-acylation of the N-terminal cysteine of apolipoprotein, the last step in lipoprotein maturation.</text>
</comment>
<keyword evidence="6 9" id="KW-1133">Transmembrane helix</keyword>
<feature type="transmembrane region" description="Helical" evidence="9">
    <location>
        <begin position="162"/>
        <end position="183"/>
    </location>
</feature>
<evidence type="ECO:0000256" key="6">
    <source>
        <dbReference type="ARBA" id="ARBA00022989"/>
    </source>
</evidence>
<comment type="similarity">
    <text evidence="2 9">Belongs to the CN hydrolase family. Apolipoprotein N-acyltransferase subfamily.</text>
</comment>
<keyword evidence="5 9" id="KW-0812">Transmembrane</keyword>
<accession>A0ABP8V3Q7</accession>
<feature type="transmembrane region" description="Helical" evidence="9">
    <location>
        <begin position="122"/>
        <end position="142"/>
    </location>
</feature>
<feature type="transmembrane region" description="Helical" evidence="9">
    <location>
        <begin position="81"/>
        <end position="101"/>
    </location>
</feature>
<dbReference type="NCBIfam" id="TIGR00546">
    <property type="entry name" value="lnt"/>
    <property type="match status" value="1"/>
</dbReference>
<dbReference type="CDD" id="cd07571">
    <property type="entry name" value="ALP_N-acyl_transferase"/>
    <property type="match status" value="1"/>
</dbReference>
<dbReference type="InterPro" id="IPR004563">
    <property type="entry name" value="Apolipo_AcylTrfase"/>
</dbReference>
<feature type="domain" description="CN hydrolase" evidence="10">
    <location>
        <begin position="231"/>
        <end position="466"/>
    </location>
</feature>
<dbReference type="PROSITE" id="PS51257">
    <property type="entry name" value="PROKAR_LIPOPROTEIN"/>
    <property type="match status" value="1"/>
</dbReference>
<evidence type="ECO:0000313" key="12">
    <source>
        <dbReference type="Proteomes" id="UP001500604"/>
    </source>
</evidence>
<evidence type="ECO:0000256" key="9">
    <source>
        <dbReference type="HAMAP-Rule" id="MF_01148"/>
    </source>
</evidence>
<comment type="catalytic activity">
    <reaction evidence="9">
        <text>N-terminal S-1,2-diacyl-sn-glyceryl-L-cysteinyl-[lipoprotein] + a glycerophospholipid = N-acyl-S-1,2-diacyl-sn-glyceryl-L-cysteinyl-[lipoprotein] + a 2-acyl-sn-glycero-3-phospholipid + H(+)</text>
        <dbReference type="Rhea" id="RHEA:48228"/>
        <dbReference type="Rhea" id="RHEA-COMP:14681"/>
        <dbReference type="Rhea" id="RHEA-COMP:14684"/>
        <dbReference type="ChEBI" id="CHEBI:15378"/>
        <dbReference type="ChEBI" id="CHEBI:136912"/>
        <dbReference type="ChEBI" id="CHEBI:140656"/>
        <dbReference type="ChEBI" id="CHEBI:140657"/>
        <dbReference type="ChEBI" id="CHEBI:140660"/>
        <dbReference type="EC" id="2.3.1.269"/>
    </reaction>
</comment>
<organism evidence="11 12">
    <name type="scientific">Kistimonas scapharcae</name>
    <dbReference type="NCBI Taxonomy" id="1036133"/>
    <lineage>
        <taxon>Bacteria</taxon>
        <taxon>Pseudomonadati</taxon>
        <taxon>Pseudomonadota</taxon>
        <taxon>Gammaproteobacteria</taxon>
        <taxon>Oceanospirillales</taxon>
        <taxon>Endozoicomonadaceae</taxon>
        <taxon>Kistimonas</taxon>
    </lineage>
</organism>
<evidence type="ECO:0000256" key="8">
    <source>
        <dbReference type="ARBA" id="ARBA00023315"/>
    </source>
</evidence>
<proteinExistence type="inferred from homology"/>
<evidence type="ECO:0000256" key="3">
    <source>
        <dbReference type="ARBA" id="ARBA00022475"/>
    </source>
</evidence>
<evidence type="ECO:0000256" key="2">
    <source>
        <dbReference type="ARBA" id="ARBA00010065"/>
    </source>
</evidence>
<evidence type="ECO:0000256" key="5">
    <source>
        <dbReference type="ARBA" id="ARBA00022692"/>
    </source>
</evidence>
<dbReference type="InterPro" id="IPR003010">
    <property type="entry name" value="C-N_Hydrolase"/>
</dbReference>
<dbReference type="Gene3D" id="3.60.110.10">
    <property type="entry name" value="Carbon-nitrogen hydrolase"/>
    <property type="match status" value="1"/>
</dbReference>
<dbReference type="Proteomes" id="UP001500604">
    <property type="component" value="Unassembled WGS sequence"/>
</dbReference>
<keyword evidence="12" id="KW-1185">Reference proteome</keyword>
<evidence type="ECO:0000256" key="1">
    <source>
        <dbReference type="ARBA" id="ARBA00004651"/>
    </source>
</evidence>
<keyword evidence="8 9" id="KW-0012">Acyltransferase</keyword>
<dbReference type="HAMAP" id="MF_01148">
    <property type="entry name" value="Lnt"/>
    <property type="match status" value="1"/>
</dbReference>
<evidence type="ECO:0000256" key="7">
    <source>
        <dbReference type="ARBA" id="ARBA00023136"/>
    </source>
</evidence>
<protein>
    <recommendedName>
        <fullName evidence="9">Apolipoprotein N-acyltransferase</fullName>
        <shortName evidence="9">ALP N-acyltransferase</shortName>
        <ecNumber evidence="9">2.3.1.269</ecNumber>
    </recommendedName>
</protein>
<feature type="transmembrane region" description="Helical" evidence="9">
    <location>
        <begin position="54"/>
        <end position="75"/>
    </location>
</feature>
<dbReference type="PANTHER" id="PTHR38686:SF1">
    <property type="entry name" value="APOLIPOPROTEIN N-ACYLTRANSFERASE"/>
    <property type="match status" value="1"/>
</dbReference>
<dbReference type="RefSeq" id="WP_345196757.1">
    <property type="nucleotide sequence ID" value="NZ_BAABFL010000405.1"/>
</dbReference>
<comment type="caution">
    <text evidence="11">The sequence shown here is derived from an EMBL/GenBank/DDBJ whole genome shotgun (WGS) entry which is preliminary data.</text>
</comment>
<feature type="transmembrane region" description="Helical" evidence="9">
    <location>
        <begin position="30"/>
        <end position="47"/>
    </location>
</feature>
<reference evidence="12" key="1">
    <citation type="journal article" date="2019" name="Int. J. Syst. Evol. Microbiol.">
        <title>The Global Catalogue of Microorganisms (GCM) 10K type strain sequencing project: providing services to taxonomists for standard genome sequencing and annotation.</title>
        <authorList>
            <consortium name="The Broad Institute Genomics Platform"/>
            <consortium name="The Broad Institute Genome Sequencing Center for Infectious Disease"/>
            <person name="Wu L."/>
            <person name="Ma J."/>
        </authorList>
    </citation>
    <scope>NUCLEOTIDE SEQUENCE [LARGE SCALE GENOMIC DNA]</scope>
    <source>
        <strain evidence="12">JCM 17805</strain>
    </source>
</reference>
<evidence type="ECO:0000259" key="10">
    <source>
        <dbReference type="PROSITE" id="PS50263"/>
    </source>
</evidence>
<dbReference type="InterPro" id="IPR036526">
    <property type="entry name" value="C-N_Hydrolase_sf"/>
</dbReference>
<feature type="transmembrane region" description="Helical" evidence="9">
    <location>
        <begin position="195"/>
        <end position="215"/>
    </location>
</feature>
<keyword evidence="3 9" id="KW-1003">Cell membrane</keyword>
<dbReference type="PROSITE" id="PS50263">
    <property type="entry name" value="CN_HYDROLASE"/>
    <property type="match status" value="1"/>
</dbReference>
<evidence type="ECO:0000313" key="11">
    <source>
        <dbReference type="EMBL" id="GAA4650561.1"/>
    </source>
</evidence>
<name>A0ABP8V3Q7_9GAMM</name>
<dbReference type="Pfam" id="PF00795">
    <property type="entry name" value="CN_hydrolase"/>
    <property type="match status" value="1"/>
</dbReference>
<dbReference type="PANTHER" id="PTHR38686">
    <property type="entry name" value="APOLIPOPROTEIN N-ACYLTRANSFERASE"/>
    <property type="match status" value="1"/>
</dbReference>
<dbReference type="InterPro" id="IPR045378">
    <property type="entry name" value="LNT_N"/>
</dbReference>
<feature type="transmembrane region" description="Helical" evidence="9">
    <location>
        <begin position="476"/>
        <end position="493"/>
    </location>
</feature>
<dbReference type="Pfam" id="PF20154">
    <property type="entry name" value="LNT_N"/>
    <property type="match status" value="1"/>
</dbReference>